<feature type="region of interest" description="Disordered" evidence="1">
    <location>
        <begin position="1"/>
        <end position="112"/>
    </location>
</feature>
<organism evidence="2 3">
    <name type="scientific">Colletotrichum abscissum</name>
    <dbReference type="NCBI Taxonomy" id="1671311"/>
    <lineage>
        <taxon>Eukaryota</taxon>
        <taxon>Fungi</taxon>
        <taxon>Dikarya</taxon>
        <taxon>Ascomycota</taxon>
        <taxon>Pezizomycotina</taxon>
        <taxon>Sordariomycetes</taxon>
        <taxon>Hypocreomycetidae</taxon>
        <taxon>Glomerellales</taxon>
        <taxon>Glomerellaceae</taxon>
        <taxon>Colletotrichum</taxon>
        <taxon>Colletotrichum acutatum species complex</taxon>
    </lineage>
</organism>
<dbReference type="Proteomes" id="UP001056436">
    <property type="component" value="Unassembled WGS sequence"/>
</dbReference>
<dbReference type="AlphaFoldDB" id="A0A9P9WZI7"/>
<proteinExistence type="predicted"/>
<feature type="compositionally biased region" description="Polar residues" evidence="1">
    <location>
        <begin position="94"/>
        <end position="112"/>
    </location>
</feature>
<evidence type="ECO:0000313" key="3">
    <source>
        <dbReference type="Proteomes" id="UP001056436"/>
    </source>
</evidence>
<reference evidence="2" key="1">
    <citation type="submission" date="2019-01" db="EMBL/GenBank/DDBJ databases">
        <title>Colletotrichum abscissum LGMF1257.</title>
        <authorList>
            <person name="Baroncelli R."/>
        </authorList>
    </citation>
    <scope>NUCLEOTIDE SEQUENCE</scope>
    <source>
        <strain evidence="2">Ca142</strain>
    </source>
</reference>
<accession>A0A9P9WZI7</accession>
<sequence length="112" mass="12555">MAQADKESGNYRSKVFIHTDNQAAIRSSAKPKGKIRRVPSQGHRRKDTSPPRTGTRSRAPMGTCPHRYPGQRSSRHRRQGGDGMEARRTDRSQGRQAESLIQTQVNSQDMVA</sequence>
<dbReference type="EMBL" id="SDAQ01000312">
    <property type="protein sequence ID" value="KAI3527399.1"/>
    <property type="molecule type" value="Genomic_DNA"/>
</dbReference>
<protein>
    <submittedName>
        <fullName evidence="2">Zinc knuckle</fullName>
    </submittedName>
</protein>
<keyword evidence="3" id="KW-1185">Reference proteome</keyword>
<evidence type="ECO:0000313" key="2">
    <source>
        <dbReference type="EMBL" id="KAI3527399.1"/>
    </source>
</evidence>
<gene>
    <name evidence="2" type="ORF">CABS02_15383</name>
</gene>
<feature type="compositionally biased region" description="Basic and acidic residues" evidence="1">
    <location>
        <begin position="84"/>
        <end position="93"/>
    </location>
</feature>
<evidence type="ECO:0000256" key="1">
    <source>
        <dbReference type="SAM" id="MobiDB-lite"/>
    </source>
</evidence>
<name>A0A9P9WZI7_9PEZI</name>
<comment type="caution">
    <text evidence="2">The sequence shown here is derived from an EMBL/GenBank/DDBJ whole genome shotgun (WGS) entry which is preliminary data.</text>
</comment>
<feature type="compositionally biased region" description="Basic residues" evidence="1">
    <location>
        <begin position="29"/>
        <end position="46"/>
    </location>
</feature>